<feature type="domain" description="HTH tetR-type" evidence="6">
    <location>
        <begin position="35"/>
        <end position="95"/>
    </location>
</feature>
<proteinExistence type="predicted"/>
<keyword evidence="2 4" id="KW-0238">DNA-binding</keyword>
<dbReference type="PANTHER" id="PTHR30055">
    <property type="entry name" value="HTH-TYPE TRANSCRIPTIONAL REGULATOR RUTR"/>
    <property type="match status" value="1"/>
</dbReference>
<dbReference type="PRINTS" id="PR00455">
    <property type="entry name" value="HTHTETR"/>
</dbReference>
<keyword evidence="1" id="KW-0805">Transcription regulation</keyword>
<dbReference type="InterPro" id="IPR050109">
    <property type="entry name" value="HTH-type_TetR-like_transc_reg"/>
</dbReference>
<evidence type="ECO:0000256" key="5">
    <source>
        <dbReference type="SAM" id="MobiDB-lite"/>
    </source>
</evidence>
<evidence type="ECO:0000313" key="8">
    <source>
        <dbReference type="Proteomes" id="UP000593998"/>
    </source>
</evidence>
<dbReference type="PROSITE" id="PS50977">
    <property type="entry name" value="HTH_TETR_2"/>
    <property type="match status" value="1"/>
</dbReference>
<feature type="region of interest" description="Disordered" evidence="5">
    <location>
        <begin position="1"/>
        <end position="34"/>
    </location>
</feature>
<dbReference type="InterPro" id="IPR001647">
    <property type="entry name" value="HTH_TetR"/>
</dbReference>
<dbReference type="GO" id="GO:0000976">
    <property type="term" value="F:transcription cis-regulatory region binding"/>
    <property type="evidence" value="ECO:0007669"/>
    <property type="project" value="TreeGrafter"/>
</dbReference>
<evidence type="ECO:0000256" key="3">
    <source>
        <dbReference type="ARBA" id="ARBA00023163"/>
    </source>
</evidence>
<dbReference type="GO" id="GO:0003700">
    <property type="term" value="F:DNA-binding transcription factor activity"/>
    <property type="evidence" value="ECO:0007669"/>
    <property type="project" value="TreeGrafter"/>
</dbReference>
<evidence type="ECO:0000313" key="7">
    <source>
        <dbReference type="EMBL" id="QOK23926.1"/>
    </source>
</evidence>
<dbReference type="AlphaFoldDB" id="A0A7L9J2T9"/>
<evidence type="ECO:0000256" key="2">
    <source>
        <dbReference type="ARBA" id="ARBA00023125"/>
    </source>
</evidence>
<dbReference type="Gene3D" id="1.10.357.10">
    <property type="entry name" value="Tetracycline Repressor, domain 2"/>
    <property type="match status" value="1"/>
</dbReference>
<dbReference type="Proteomes" id="UP000593998">
    <property type="component" value="Chromosome"/>
</dbReference>
<dbReference type="SUPFAM" id="SSF48498">
    <property type="entry name" value="Tetracyclin repressor-like, C-terminal domain"/>
    <property type="match status" value="1"/>
</dbReference>
<dbReference type="InterPro" id="IPR041490">
    <property type="entry name" value="KstR2_TetR_C"/>
</dbReference>
<dbReference type="PANTHER" id="PTHR30055:SF234">
    <property type="entry name" value="HTH-TYPE TRANSCRIPTIONAL REGULATOR BETI"/>
    <property type="match status" value="1"/>
</dbReference>
<dbReference type="InterPro" id="IPR009057">
    <property type="entry name" value="Homeodomain-like_sf"/>
</dbReference>
<dbReference type="Pfam" id="PF17932">
    <property type="entry name" value="TetR_C_24"/>
    <property type="match status" value="1"/>
</dbReference>
<dbReference type="SUPFAM" id="SSF46689">
    <property type="entry name" value="Homeodomain-like"/>
    <property type="match status" value="1"/>
</dbReference>
<name>A0A7L9J2T9_9MICO</name>
<protein>
    <submittedName>
        <fullName evidence="7">TetR/AcrR family transcriptional regulator</fullName>
    </submittedName>
</protein>
<feature type="DNA-binding region" description="H-T-H motif" evidence="4">
    <location>
        <begin position="58"/>
        <end position="77"/>
    </location>
</feature>
<accession>A0A7L9J2T9</accession>
<dbReference type="Gene3D" id="1.10.10.60">
    <property type="entry name" value="Homeodomain-like"/>
    <property type="match status" value="1"/>
</dbReference>
<keyword evidence="3" id="KW-0804">Transcription</keyword>
<evidence type="ECO:0000256" key="4">
    <source>
        <dbReference type="PROSITE-ProRule" id="PRU00335"/>
    </source>
</evidence>
<evidence type="ECO:0000259" key="6">
    <source>
        <dbReference type="PROSITE" id="PS50977"/>
    </source>
</evidence>
<evidence type="ECO:0000256" key="1">
    <source>
        <dbReference type="ARBA" id="ARBA00023015"/>
    </source>
</evidence>
<dbReference type="InterPro" id="IPR036271">
    <property type="entry name" value="Tet_transcr_reg_TetR-rel_C_sf"/>
</dbReference>
<dbReference type="Pfam" id="PF00440">
    <property type="entry name" value="TetR_N"/>
    <property type="match status" value="1"/>
</dbReference>
<reference evidence="7 8" key="1">
    <citation type="submission" date="2020-10" db="EMBL/GenBank/DDBJ databases">
        <title>Janibacter indicus TT2 genome sequence.</title>
        <authorList>
            <person name="Lee K."/>
            <person name="Ganzorig M."/>
        </authorList>
    </citation>
    <scope>NUCLEOTIDE SEQUENCE [LARGE SCALE GENOMIC DNA]</scope>
    <source>
        <strain evidence="7 8">TT2</strain>
    </source>
</reference>
<gene>
    <name evidence="7" type="ORF">IGS73_05995</name>
</gene>
<sequence length="220" mass="24609">MPFSKSPFTTGVKGGPRGYGEVVPRDSSPARVRDPERAEKILTAAETLFATRGFHEVSLADIGREAGIVGSGVYRHFDGKVAVLSAVLDRSLSALLERAEAILRDDERPPEETLDALIGTQVDYCLDDRFAVRLYRTEVTALPEETVRRLRRLQRRYISDWVGVLVEIRPELEDVRARALVQAAIGAIHSSVYFRSGLGREAYSRMLTEVAWQVLRSPLR</sequence>
<dbReference type="EMBL" id="CP062789">
    <property type="protein sequence ID" value="QOK23926.1"/>
    <property type="molecule type" value="Genomic_DNA"/>
</dbReference>
<organism evidence="7 8">
    <name type="scientific">Janibacter indicus</name>
    <dbReference type="NCBI Taxonomy" id="857417"/>
    <lineage>
        <taxon>Bacteria</taxon>
        <taxon>Bacillati</taxon>
        <taxon>Actinomycetota</taxon>
        <taxon>Actinomycetes</taxon>
        <taxon>Micrococcales</taxon>
        <taxon>Intrasporangiaceae</taxon>
        <taxon>Janibacter</taxon>
    </lineage>
</organism>